<dbReference type="SUPFAM" id="SSF52833">
    <property type="entry name" value="Thioredoxin-like"/>
    <property type="match status" value="1"/>
</dbReference>
<comment type="subcellular location">
    <subcellularLocation>
        <location evidence="3">Lysosome</location>
    </subcellularLocation>
</comment>
<dbReference type="Pfam" id="PF03666">
    <property type="entry name" value="NPR3"/>
    <property type="match status" value="1"/>
</dbReference>
<evidence type="ECO:0000256" key="3">
    <source>
        <dbReference type="RuleBase" id="RU368069"/>
    </source>
</evidence>
<dbReference type="PANTHER" id="PTHR13153:SF5">
    <property type="entry name" value="GATOR COMPLEX PROTEIN NPRL3"/>
    <property type="match status" value="1"/>
</dbReference>
<dbReference type="Pfam" id="PF24064">
    <property type="entry name" value="HTH_NPRL3"/>
    <property type="match status" value="1"/>
</dbReference>
<feature type="region of interest" description="Disordered" evidence="4">
    <location>
        <begin position="1"/>
        <end position="47"/>
    </location>
</feature>
<dbReference type="PANTHER" id="PTHR13153">
    <property type="entry name" value="CGTHBA PROTEIN -14 GENE PROTEIN"/>
    <property type="match status" value="1"/>
</dbReference>
<comment type="similarity">
    <text evidence="1">Belongs to the phosducin family.</text>
</comment>
<comment type="function">
    <text evidence="3">As a component of the GATOR1 complex functions as an inhibitor of the amino acid-sensing branch of the TORC1 pathway.</text>
</comment>
<evidence type="ECO:0000259" key="5">
    <source>
        <dbReference type="Pfam" id="PF02114"/>
    </source>
</evidence>
<evidence type="ECO:0000313" key="8">
    <source>
        <dbReference type="WBParaSite" id="jg9476"/>
    </source>
</evidence>
<dbReference type="WBParaSite" id="jg9476">
    <property type="protein sequence ID" value="jg9476"/>
    <property type="gene ID" value="jg9476"/>
</dbReference>
<accession>A0A915ESY5</accession>
<sequence length="734" mass="82175">MATLDEKFLDGPNVGYCSSSDEETGLGDGDTASNTPSGVASNRKQTGPKAVLADYHTAQHQMKVKQRKAELEMIKEAKRFTLQNPSSSQKQSDSSDDDEDLESIRRRRMQQLKSLSRGRILEIPDAEEFLSVIENNKSSSYLFIHIYRDGLDSCNTLNEALLELTSKFPRAKFFKVQAHLLGTSGFFTSNALPALQIYRNGDLIGNFVRITDHIGEDFSSAQLLRFLTSNDIEPSDGMQQSAYSPQGVILVSKDDSAERVLFMYPFTAELPVVDKEEDCTKDWKKTDDNIADQTSPAICAASQNAGSLLCPKEGLSGVPFEIKVDNIRFAGFPWRIENSTHSLAVVFVLPGSAESHIVDSFQKLSKKIAIAINSEQQRCNYLKLQIQLMQPAWDEYEALTDEQKATHSPYPAILEKSGLCQHLKEVFEDVCDYGMCDVFVDDCIEVGFCVEPKAFLQAGLAPKSNKEVEEIMKQVCPYHGILFLEDCLPSPDSNPFVLKFLEKYEANLSIEELSASTGLPLLQVLQIVKHYLLWARAIVIYPICSTNVYTTTPCHTSFTTMVNTFSEQFEGCGLAEIVEQFSPPSSLGSFLADSSLYSPVNLRMQMLIFLLRNQLLVQLHTYLYLLPPISNTKIEGCDPSCITPRINTVIKSVNGVTEELRGYLTDLCGQAILSGVPELEVFYMVQQFVKFIPFLNGRHHIEHIMFETQTDRSNLQRVMDLFAPILSPLYIEGI</sequence>
<feature type="domain" description="Phosducin" evidence="5">
    <location>
        <begin position="94"/>
        <end position="235"/>
    </location>
</feature>
<dbReference type="Gene3D" id="3.40.30.10">
    <property type="entry name" value="Glutaredoxin"/>
    <property type="match status" value="1"/>
</dbReference>
<reference evidence="8" key="1">
    <citation type="submission" date="2022-11" db="UniProtKB">
        <authorList>
            <consortium name="WormBaseParasite"/>
        </authorList>
    </citation>
    <scope>IDENTIFICATION</scope>
</reference>
<organism evidence="7 8">
    <name type="scientific">Ditylenchus dipsaci</name>
    <dbReference type="NCBI Taxonomy" id="166011"/>
    <lineage>
        <taxon>Eukaryota</taxon>
        <taxon>Metazoa</taxon>
        <taxon>Ecdysozoa</taxon>
        <taxon>Nematoda</taxon>
        <taxon>Chromadorea</taxon>
        <taxon>Rhabditida</taxon>
        <taxon>Tylenchina</taxon>
        <taxon>Tylenchomorpha</taxon>
        <taxon>Sphaerularioidea</taxon>
        <taxon>Anguinidae</taxon>
        <taxon>Anguininae</taxon>
        <taxon>Ditylenchus</taxon>
    </lineage>
</organism>
<dbReference type="GO" id="GO:1904262">
    <property type="term" value="P:negative regulation of TORC1 signaling"/>
    <property type="evidence" value="ECO:0007669"/>
    <property type="project" value="TreeGrafter"/>
</dbReference>
<dbReference type="InterPro" id="IPR024253">
    <property type="entry name" value="Phosducin_thioredoxin-like_dom"/>
</dbReference>
<evidence type="ECO:0000256" key="4">
    <source>
        <dbReference type="SAM" id="MobiDB-lite"/>
    </source>
</evidence>
<dbReference type="Pfam" id="PF02114">
    <property type="entry name" value="Phosducin"/>
    <property type="match status" value="1"/>
</dbReference>
<dbReference type="GO" id="GO:1990130">
    <property type="term" value="C:GATOR1 complex"/>
    <property type="evidence" value="ECO:0007669"/>
    <property type="project" value="UniProtKB-UniRule"/>
</dbReference>
<comment type="similarity">
    <text evidence="2 3">Belongs to the NPR3 family.</text>
</comment>
<evidence type="ECO:0000259" key="6">
    <source>
        <dbReference type="Pfam" id="PF24064"/>
    </source>
</evidence>
<dbReference type="Proteomes" id="UP000887574">
    <property type="component" value="Unplaced"/>
</dbReference>
<dbReference type="AlphaFoldDB" id="A0A915ESY5"/>
<evidence type="ECO:0000256" key="1">
    <source>
        <dbReference type="ARBA" id="ARBA00009686"/>
    </source>
</evidence>
<feature type="region of interest" description="Disordered" evidence="4">
    <location>
        <begin position="78"/>
        <end position="101"/>
    </location>
</feature>
<keyword evidence="3" id="KW-0458">Lysosome</keyword>
<name>A0A915ESY5_9BILA</name>
<dbReference type="InterPro" id="IPR001200">
    <property type="entry name" value="Phosducin"/>
</dbReference>
<keyword evidence="7" id="KW-1185">Reference proteome</keyword>
<dbReference type="InterPro" id="IPR036249">
    <property type="entry name" value="Thioredoxin-like_sf"/>
</dbReference>
<feature type="compositionally biased region" description="Polar residues" evidence="4">
    <location>
        <begin position="31"/>
        <end position="45"/>
    </location>
</feature>
<protein>
    <recommendedName>
        <fullName evidence="3">GATOR complex protein NPRL3</fullName>
    </recommendedName>
    <alternativeName>
        <fullName evidence="3">Nitrogen permease regulator 3-like protein</fullName>
    </alternativeName>
</protein>
<dbReference type="GO" id="GO:0010508">
    <property type="term" value="P:positive regulation of autophagy"/>
    <property type="evidence" value="ECO:0007669"/>
    <property type="project" value="TreeGrafter"/>
</dbReference>
<proteinExistence type="inferred from homology"/>
<dbReference type="GO" id="GO:0008277">
    <property type="term" value="P:regulation of G protein-coupled receptor signaling pathway"/>
    <property type="evidence" value="ECO:0007669"/>
    <property type="project" value="InterPro"/>
</dbReference>
<dbReference type="GO" id="GO:0005764">
    <property type="term" value="C:lysosome"/>
    <property type="evidence" value="ECO:0007669"/>
    <property type="project" value="UniProtKB-SubCell"/>
</dbReference>
<evidence type="ECO:0000313" key="7">
    <source>
        <dbReference type="Proteomes" id="UP000887574"/>
    </source>
</evidence>
<dbReference type="InterPro" id="IPR056603">
    <property type="entry name" value="HTH_NPRL3"/>
</dbReference>
<dbReference type="CDD" id="cd02987">
    <property type="entry name" value="Phd_like_Phd"/>
    <property type="match status" value="1"/>
</dbReference>
<dbReference type="GO" id="GO:0034198">
    <property type="term" value="P:cellular response to amino acid starvation"/>
    <property type="evidence" value="ECO:0007669"/>
    <property type="project" value="UniProtKB-UniRule"/>
</dbReference>
<evidence type="ECO:0000256" key="2">
    <source>
        <dbReference type="ARBA" id="ARBA00010546"/>
    </source>
</evidence>
<dbReference type="InterPro" id="IPR005365">
    <property type="entry name" value="Npr3"/>
</dbReference>
<feature type="domain" description="GATOR1 complex protein NPRL3 C-terminal HTH" evidence="6">
    <location>
        <begin position="685"/>
        <end position="724"/>
    </location>
</feature>
<dbReference type="GO" id="GO:0038202">
    <property type="term" value="P:TORC1 signaling"/>
    <property type="evidence" value="ECO:0007669"/>
    <property type="project" value="TreeGrafter"/>
</dbReference>
<keyword evidence="3" id="KW-0732">Signal</keyword>